<feature type="compositionally biased region" description="Polar residues" evidence="3">
    <location>
        <begin position="150"/>
        <end position="169"/>
    </location>
</feature>
<dbReference type="GO" id="GO:0005085">
    <property type="term" value="F:guanyl-nucleotide exchange factor activity"/>
    <property type="evidence" value="ECO:0007669"/>
    <property type="project" value="InterPro"/>
</dbReference>
<feature type="coiled-coil region" evidence="2">
    <location>
        <begin position="315"/>
        <end position="346"/>
    </location>
</feature>
<dbReference type="InterPro" id="IPR040655">
    <property type="entry name" value="TIAM1_CC-Ex"/>
</dbReference>
<dbReference type="PANTHER" id="PTHR46001:SF3">
    <property type="entry name" value="PROTEIN STILL LIFE, ISOFORM SIF TYPE 1"/>
    <property type="match status" value="1"/>
</dbReference>
<dbReference type="EMBL" id="CAJNOJ010000041">
    <property type="protein sequence ID" value="CAF0932393.1"/>
    <property type="molecule type" value="Genomic_DNA"/>
</dbReference>
<feature type="region of interest" description="Disordered" evidence="3">
    <location>
        <begin position="1"/>
        <end position="33"/>
    </location>
</feature>
<comment type="caution">
    <text evidence="7">The sequence shown here is derived from an EMBL/GenBank/DDBJ whole genome shotgun (WGS) entry which is preliminary data.</text>
</comment>
<dbReference type="Proteomes" id="UP000663852">
    <property type="component" value="Unassembled WGS sequence"/>
</dbReference>
<dbReference type="SMART" id="SM00233">
    <property type="entry name" value="PH"/>
    <property type="match status" value="2"/>
</dbReference>
<feature type="region of interest" description="Disordered" evidence="3">
    <location>
        <begin position="684"/>
        <end position="706"/>
    </location>
</feature>
<dbReference type="InterPro" id="IPR043537">
    <property type="entry name" value="Tiam1/Tiam2/Sif"/>
</dbReference>
<dbReference type="OrthoDB" id="8059989at2759"/>
<dbReference type="SUPFAM" id="SSF50156">
    <property type="entry name" value="PDZ domain-like"/>
    <property type="match status" value="1"/>
</dbReference>
<sequence length="1203" mass="138610">MKKASKASKTVMSGGMFMNSGSSNESNSDDERCHLPTADLIYSENEKDDEEQTVVIRRNTSKLKRQRATISLQSPLSVRNTPSLESIEHDFYDDDDGDVIVSDQMTIKKNDLDNHRTSFNESERTDSGIGRNSGSSWRLSNLSESFHYCPSQQQQDSLQTNDKQQGKIHSNSGSDNDDVDDDDGTTAIPQFNAASHLSEDLVETLRLQKASWLHVKHWLTVQRHRKIELASKRQWKRLWICLKGTNLYFYQDCSDTNPKFILNIVDSLCYPLPEHPNRQHVFSLTTHTGDTYCLQTSDQAELDDWIRDIHCSCLLKTNENLLRKLIEELEESVERENKMRKLGELQLKSSANQKVRLLISKQIDLWEKNLEAYHVDLFRNKCYLCALTNDRGLPNPKDLLSQACPTTKASLHKLTSFTPCSFYACISARRQFDRLKPKYKLANSSFSADQQSSTKCYLSTPSSPLNSVQLSEQTILQLVTCESDPQMRTIVSINETATVSELLKRVTDKLGLQIDGHFLYFDSNTSHAFVSNINEKLSNLTYSSIEIRRKTVYQITLHHPLNLSGIEIVTELHRECSLQVIVCNVQHGSKSEQLGVKKGDEIVIVNNFIVQDLDLDTLDRYLNETPIILTLRSSRSTDSCRDSNQSFDLSHAIIQNLICPPPPRRIERLSRQELRELVVPKPDTVCSTESMPSVSKDSSENDPSTSALERLLKNVEELSRYCRPTTTFFNPNAEQINVVHQPARVKVLSNAQRIRKVIFELIETERSYVQDMQRLIERYIEPLRDDSKLLPADAIESLYVSVKSIHQLQQTFLERLESNIPTEILAYNVVPEFRDILISIADTFLSYSQYFKLYSTFCAMHLRINRLLDLHQNNQHLKEFLAARNPRHQHSSSFESYLIKPVQRILKYPLLLQQMLIYSTTDTQTDDSKELIKLKQAITMMNDIGEYMNGMQQLYEDFGQSFEHIIKTYSEEHNKTLQLNLPDLYAYGELDWINIHLFLLGKNHQRLKTHCFVFRNGCLLLVREQTNKKKQDTSTLHNGNKSIYDRFIRFIPMEEINVEYLDMNDAKDNIRTWQLIQTNPKTRLKAYFRFANKDAETFVKTINSCLSSTSTIEWRQHASQRSLGKSRNSEPAFSVGTSSSSQRMSSSRSCHALLPGNSRSLNRKSSHRRRSPSPIWKRRTTPVRKQATTMHRREKPITNSTDC</sequence>
<dbReference type="Pfam" id="PF18385">
    <property type="entry name" value="Tiam_CC_Ex"/>
    <property type="match status" value="1"/>
</dbReference>
<dbReference type="SUPFAM" id="SSF48065">
    <property type="entry name" value="DBL homology domain (DH-domain)"/>
    <property type="match status" value="1"/>
</dbReference>
<dbReference type="SUPFAM" id="SSF50729">
    <property type="entry name" value="PH domain-like"/>
    <property type="match status" value="2"/>
</dbReference>
<feature type="region of interest" description="Disordered" evidence="3">
    <location>
        <begin position="150"/>
        <end position="188"/>
    </location>
</feature>
<feature type="compositionally biased region" description="Low complexity" evidence="3">
    <location>
        <begin position="12"/>
        <end position="26"/>
    </location>
</feature>
<dbReference type="Gene3D" id="2.30.29.30">
    <property type="entry name" value="Pleckstrin-homology domain (PH domain)/Phosphotyrosine-binding domain (PTB)"/>
    <property type="match status" value="2"/>
</dbReference>
<feature type="region of interest" description="Disordered" evidence="3">
    <location>
        <begin position="1117"/>
        <end position="1203"/>
    </location>
</feature>
<dbReference type="PANTHER" id="PTHR46001">
    <property type="entry name" value="TIAM (MAMMALIAN TUMOR INVASION AND METASTASIS FACTOR) HOMOLOG"/>
    <property type="match status" value="1"/>
</dbReference>
<organism evidence="7 8">
    <name type="scientific">Adineta ricciae</name>
    <name type="common">Rotifer</name>
    <dbReference type="NCBI Taxonomy" id="249248"/>
    <lineage>
        <taxon>Eukaryota</taxon>
        <taxon>Metazoa</taxon>
        <taxon>Spiralia</taxon>
        <taxon>Gnathifera</taxon>
        <taxon>Rotifera</taxon>
        <taxon>Eurotatoria</taxon>
        <taxon>Bdelloidea</taxon>
        <taxon>Adinetida</taxon>
        <taxon>Adinetidae</taxon>
        <taxon>Adineta</taxon>
    </lineage>
</organism>
<accession>A0A814BY21</accession>
<dbReference type="Gene3D" id="6.10.140.680">
    <property type="match status" value="1"/>
</dbReference>
<feature type="compositionally biased region" description="Polar residues" evidence="3">
    <location>
        <begin position="1117"/>
        <end position="1137"/>
    </location>
</feature>
<dbReference type="PROSITE" id="PS50003">
    <property type="entry name" value="PH_DOMAIN"/>
    <property type="match status" value="1"/>
</dbReference>
<keyword evidence="1" id="KW-0677">Repeat</keyword>
<evidence type="ECO:0000259" key="5">
    <source>
        <dbReference type="PROSITE" id="PS50010"/>
    </source>
</evidence>
<dbReference type="AlphaFoldDB" id="A0A814BY21"/>
<evidence type="ECO:0000256" key="3">
    <source>
        <dbReference type="SAM" id="MobiDB-lite"/>
    </source>
</evidence>
<evidence type="ECO:0000313" key="8">
    <source>
        <dbReference type="Proteomes" id="UP000663852"/>
    </source>
</evidence>
<gene>
    <name evidence="7" type="ORF">EDS130_LOCUS11365</name>
</gene>
<dbReference type="PROSITE" id="PS50010">
    <property type="entry name" value="DH_2"/>
    <property type="match status" value="1"/>
</dbReference>
<name>A0A814BY21_ADIRI</name>
<feature type="domain" description="PDZ" evidence="6">
    <location>
        <begin position="544"/>
        <end position="637"/>
    </location>
</feature>
<dbReference type="Pfam" id="PF23014">
    <property type="entry name" value="PH_Tiam1"/>
    <property type="match status" value="1"/>
</dbReference>
<keyword evidence="2" id="KW-0175">Coiled coil</keyword>
<evidence type="ECO:0000259" key="4">
    <source>
        <dbReference type="PROSITE" id="PS50003"/>
    </source>
</evidence>
<dbReference type="Gene3D" id="1.20.900.10">
    <property type="entry name" value="Dbl homology (DH) domain"/>
    <property type="match status" value="1"/>
</dbReference>
<feature type="compositionally biased region" description="Basic residues" evidence="3">
    <location>
        <begin position="1161"/>
        <end position="1182"/>
    </location>
</feature>
<evidence type="ECO:0000313" key="7">
    <source>
        <dbReference type="EMBL" id="CAF0932393.1"/>
    </source>
</evidence>
<feature type="compositionally biased region" description="Low complexity" evidence="3">
    <location>
        <begin position="1138"/>
        <end position="1149"/>
    </location>
</feature>
<feature type="compositionally biased region" description="Acidic residues" evidence="3">
    <location>
        <begin position="175"/>
        <end position="184"/>
    </location>
</feature>
<dbReference type="InterPro" id="IPR000219">
    <property type="entry name" value="DH_dom"/>
</dbReference>
<feature type="compositionally biased region" description="Polar residues" evidence="3">
    <location>
        <begin position="685"/>
        <end position="706"/>
    </location>
</feature>
<protein>
    <submittedName>
        <fullName evidence="7">Uncharacterized protein</fullName>
    </submittedName>
</protein>
<dbReference type="CDD" id="cd00160">
    <property type="entry name" value="RhoGEF"/>
    <property type="match status" value="1"/>
</dbReference>
<dbReference type="InterPro" id="IPR001849">
    <property type="entry name" value="PH_domain"/>
</dbReference>
<proteinExistence type="predicted"/>
<dbReference type="InterPro" id="IPR036034">
    <property type="entry name" value="PDZ_sf"/>
</dbReference>
<reference evidence="7" key="1">
    <citation type="submission" date="2021-02" db="EMBL/GenBank/DDBJ databases">
        <authorList>
            <person name="Nowell W R."/>
        </authorList>
    </citation>
    <scope>NUCLEOTIDE SEQUENCE</scope>
</reference>
<dbReference type="Pfam" id="PF00169">
    <property type="entry name" value="PH"/>
    <property type="match status" value="1"/>
</dbReference>
<dbReference type="Gene3D" id="2.30.42.10">
    <property type="match status" value="1"/>
</dbReference>
<dbReference type="SMART" id="SM00325">
    <property type="entry name" value="RhoGEF"/>
    <property type="match status" value="1"/>
</dbReference>
<feature type="domain" description="PH" evidence="4">
    <location>
        <begin position="206"/>
        <end position="314"/>
    </location>
</feature>
<dbReference type="Pfam" id="PF00621">
    <property type="entry name" value="RhoGEF"/>
    <property type="match status" value="1"/>
</dbReference>
<dbReference type="InterPro" id="IPR055230">
    <property type="entry name" value="PH_Tiam1/2"/>
</dbReference>
<dbReference type="InterPro" id="IPR035899">
    <property type="entry name" value="DBL_dom_sf"/>
</dbReference>
<feature type="domain" description="DH" evidence="5">
    <location>
        <begin position="753"/>
        <end position="951"/>
    </location>
</feature>
<evidence type="ECO:0000259" key="6">
    <source>
        <dbReference type="PROSITE" id="PS50106"/>
    </source>
</evidence>
<evidence type="ECO:0000256" key="1">
    <source>
        <dbReference type="ARBA" id="ARBA00022737"/>
    </source>
</evidence>
<dbReference type="PROSITE" id="PS50106">
    <property type="entry name" value="PDZ"/>
    <property type="match status" value="1"/>
</dbReference>
<dbReference type="GO" id="GO:0007264">
    <property type="term" value="P:small GTPase-mediated signal transduction"/>
    <property type="evidence" value="ECO:0007669"/>
    <property type="project" value="InterPro"/>
</dbReference>
<dbReference type="InterPro" id="IPR011993">
    <property type="entry name" value="PH-like_dom_sf"/>
</dbReference>
<dbReference type="InterPro" id="IPR001478">
    <property type="entry name" value="PDZ"/>
</dbReference>
<evidence type="ECO:0000256" key="2">
    <source>
        <dbReference type="SAM" id="Coils"/>
    </source>
</evidence>